<dbReference type="Gene3D" id="2.60.40.420">
    <property type="entry name" value="Cupredoxins - blue copper proteins"/>
    <property type="match status" value="1"/>
</dbReference>
<dbReference type="EMBL" id="JACHIF010000013">
    <property type="protein sequence ID" value="MBB5040418.1"/>
    <property type="molecule type" value="Genomic_DNA"/>
</dbReference>
<keyword evidence="4" id="KW-1185">Reference proteome</keyword>
<dbReference type="Proteomes" id="UP000534294">
    <property type="component" value="Unassembled WGS sequence"/>
</dbReference>
<dbReference type="AlphaFoldDB" id="A0A7W7YQC3"/>
<evidence type="ECO:0000259" key="2">
    <source>
        <dbReference type="Pfam" id="PF06525"/>
    </source>
</evidence>
<proteinExistence type="predicted"/>
<name>A0A7W7YQC3_9BACT</name>
<dbReference type="Pfam" id="PF06525">
    <property type="entry name" value="SoxE"/>
    <property type="match status" value="1"/>
</dbReference>
<keyword evidence="1" id="KW-0732">Signal</keyword>
<dbReference type="SUPFAM" id="SSF49503">
    <property type="entry name" value="Cupredoxins"/>
    <property type="match status" value="1"/>
</dbReference>
<reference evidence="3 4" key="1">
    <citation type="submission" date="2020-08" db="EMBL/GenBank/DDBJ databases">
        <title>Genomic Encyclopedia of Type Strains, Phase IV (KMG-IV): sequencing the most valuable type-strain genomes for metagenomic binning, comparative biology and taxonomic classification.</title>
        <authorList>
            <person name="Goeker M."/>
        </authorList>
    </citation>
    <scope>NUCLEOTIDE SEQUENCE [LARGE SCALE GENOMIC DNA]</scope>
    <source>
        <strain evidence="3 4">DSM 12251</strain>
    </source>
</reference>
<dbReference type="InterPro" id="IPR049544">
    <property type="entry name" value="SoxE-like_C"/>
</dbReference>
<gene>
    <name evidence="3" type="ORF">HNQ64_004702</name>
</gene>
<evidence type="ECO:0000313" key="4">
    <source>
        <dbReference type="Proteomes" id="UP000534294"/>
    </source>
</evidence>
<feature type="chain" id="PRO_5030624450" evidence="1">
    <location>
        <begin position="19"/>
        <end position="193"/>
    </location>
</feature>
<protein>
    <submittedName>
        <fullName evidence="3">Sulfocyanin</fullName>
    </submittedName>
</protein>
<dbReference type="InterPro" id="IPR008972">
    <property type="entry name" value="Cupredoxin"/>
</dbReference>
<sequence>MFLRLLLPILGFATFSLAQSTPPAHDHSTEIPGLKKELFAGITSEDLLKLGEGPKSVKVTLVATFNAANYGMNFNGYSHGKAVLTIPTGWRVHVTFINPSPIPHSAIVIEKGDTKKLQAPEPYFAGGATPKHLTGMTLGKADFTFVPDEAGEFALACGFPAHAVAGHWVSLIISDEATVPTLQLGDQAAKEVK</sequence>
<feature type="domain" description="Sulfocyanin-like C-terminal" evidence="2">
    <location>
        <begin position="53"/>
        <end position="180"/>
    </location>
</feature>
<accession>A0A7W7YQC3</accession>
<evidence type="ECO:0000313" key="3">
    <source>
        <dbReference type="EMBL" id="MBB5040418.1"/>
    </source>
</evidence>
<feature type="signal peptide" evidence="1">
    <location>
        <begin position="1"/>
        <end position="18"/>
    </location>
</feature>
<organism evidence="3 4">
    <name type="scientific">Prosthecobacter dejongeii</name>
    <dbReference type="NCBI Taxonomy" id="48465"/>
    <lineage>
        <taxon>Bacteria</taxon>
        <taxon>Pseudomonadati</taxon>
        <taxon>Verrucomicrobiota</taxon>
        <taxon>Verrucomicrobiia</taxon>
        <taxon>Verrucomicrobiales</taxon>
        <taxon>Verrucomicrobiaceae</taxon>
        <taxon>Prosthecobacter</taxon>
    </lineage>
</organism>
<comment type="caution">
    <text evidence="3">The sequence shown here is derived from an EMBL/GenBank/DDBJ whole genome shotgun (WGS) entry which is preliminary data.</text>
</comment>
<evidence type="ECO:0000256" key="1">
    <source>
        <dbReference type="SAM" id="SignalP"/>
    </source>
</evidence>
<dbReference type="RefSeq" id="WP_184212956.1">
    <property type="nucleotide sequence ID" value="NZ_JACHIF010000013.1"/>
</dbReference>